<dbReference type="Proteomes" id="UP000016922">
    <property type="component" value="Unassembled WGS sequence"/>
</dbReference>
<dbReference type="InterPro" id="IPR011032">
    <property type="entry name" value="GroES-like_sf"/>
</dbReference>
<feature type="domain" description="Enoyl reductase (ER)" evidence="1">
    <location>
        <begin position="16"/>
        <end position="328"/>
    </location>
</feature>
<dbReference type="HOGENOM" id="CLU_026673_3_3_1"/>
<proteinExistence type="predicted"/>
<gene>
    <name evidence="2" type="ORF">GLAREA_07185</name>
</gene>
<evidence type="ECO:0000313" key="2">
    <source>
        <dbReference type="EMBL" id="EPE34172.1"/>
    </source>
</evidence>
<dbReference type="InterPro" id="IPR013154">
    <property type="entry name" value="ADH-like_N"/>
</dbReference>
<dbReference type="RefSeq" id="XP_008079324.1">
    <property type="nucleotide sequence ID" value="XM_008081133.1"/>
</dbReference>
<sequence length="335" mass="36049">MEALSIPSTIKAIVQSDVNSTHLVLTAQPTPIPQPNSDEHLIRVHAAAFCNGELLWDKNYPSRGNAHKILIPCDDFAGTVVSAPANSPFVAGSEVYARTSHVRSGNAREYTIAVTSELAFRPTNISWAESACVPLSALTAWQALFVHAGLAPPTSVVQSSAAGKRILVLGAAGAVGIWIVQLAKLVGADVVGTAGADSIEFVKSLGATEVFDYRTVNLKEWAASRKKVDIVIDCFGGNALRDARWTVRPGGLLMSIRQPQMLKPDELDVEVKTLFFIMEPNGAQLQKITNLINVGNFKVKVDSIWSLDQYSDALERFENGRPKGKVVFGVLATSN</sequence>
<evidence type="ECO:0000259" key="1">
    <source>
        <dbReference type="SMART" id="SM00829"/>
    </source>
</evidence>
<dbReference type="OrthoDB" id="3509362at2759"/>
<dbReference type="OMA" id="CANELNW"/>
<dbReference type="InterPro" id="IPR020843">
    <property type="entry name" value="ER"/>
</dbReference>
<dbReference type="CDD" id="cd05289">
    <property type="entry name" value="MDR_like_2"/>
    <property type="match status" value="1"/>
</dbReference>
<keyword evidence="3" id="KW-1185">Reference proteome</keyword>
<dbReference type="EMBL" id="KE145357">
    <property type="protein sequence ID" value="EPE34172.1"/>
    <property type="molecule type" value="Genomic_DNA"/>
</dbReference>
<dbReference type="PANTHER" id="PTHR44013">
    <property type="entry name" value="ZINC-TYPE ALCOHOL DEHYDROGENASE-LIKE PROTEIN C16A3.02C"/>
    <property type="match status" value="1"/>
</dbReference>
<dbReference type="SUPFAM" id="SSF51735">
    <property type="entry name" value="NAD(P)-binding Rossmann-fold domains"/>
    <property type="match status" value="1"/>
</dbReference>
<dbReference type="Gene3D" id="3.40.50.720">
    <property type="entry name" value="NAD(P)-binding Rossmann-like Domain"/>
    <property type="match status" value="1"/>
</dbReference>
<dbReference type="KEGG" id="glz:GLAREA_07185"/>
<dbReference type="AlphaFoldDB" id="S3D6P6"/>
<dbReference type="Pfam" id="PF08240">
    <property type="entry name" value="ADH_N"/>
    <property type="match status" value="1"/>
</dbReference>
<dbReference type="Gene3D" id="3.90.180.10">
    <property type="entry name" value="Medium-chain alcohol dehydrogenases, catalytic domain"/>
    <property type="match status" value="1"/>
</dbReference>
<protein>
    <submittedName>
        <fullName evidence="2">NAD(P)-binding Rossmann-fold containing protein</fullName>
    </submittedName>
</protein>
<dbReference type="InterPro" id="IPR052733">
    <property type="entry name" value="Chloroplast_QOR"/>
</dbReference>
<reference evidence="2 3" key="1">
    <citation type="journal article" date="2013" name="BMC Genomics">
        <title>Genomics-driven discovery of the pneumocandin biosynthetic gene cluster in the fungus Glarea lozoyensis.</title>
        <authorList>
            <person name="Chen L."/>
            <person name="Yue Q."/>
            <person name="Zhang X."/>
            <person name="Xiang M."/>
            <person name="Wang C."/>
            <person name="Li S."/>
            <person name="Che Y."/>
            <person name="Ortiz-Lopez F.J."/>
            <person name="Bills G.F."/>
            <person name="Liu X."/>
            <person name="An Z."/>
        </authorList>
    </citation>
    <scope>NUCLEOTIDE SEQUENCE [LARGE SCALE GENOMIC DNA]</scope>
    <source>
        <strain evidence="3">ATCC 20868 / MF5171</strain>
    </source>
</reference>
<dbReference type="STRING" id="1116229.S3D6P6"/>
<dbReference type="SMART" id="SM00829">
    <property type="entry name" value="PKS_ER"/>
    <property type="match status" value="1"/>
</dbReference>
<dbReference type="eggNOG" id="KOG1198">
    <property type="taxonomic scope" value="Eukaryota"/>
</dbReference>
<dbReference type="InterPro" id="IPR036291">
    <property type="entry name" value="NAD(P)-bd_dom_sf"/>
</dbReference>
<name>S3D6P6_GLAL2</name>
<dbReference type="SUPFAM" id="SSF50129">
    <property type="entry name" value="GroES-like"/>
    <property type="match status" value="1"/>
</dbReference>
<organism evidence="2 3">
    <name type="scientific">Glarea lozoyensis (strain ATCC 20868 / MF5171)</name>
    <dbReference type="NCBI Taxonomy" id="1116229"/>
    <lineage>
        <taxon>Eukaryota</taxon>
        <taxon>Fungi</taxon>
        <taxon>Dikarya</taxon>
        <taxon>Ascomycota</taxon>
        <taxon>Pezizomycotina</taxon>
        <taxon>Leotiomycetes</taxon>
        <taxon>Helotiales</taxon>
        <taxon>Helotiaceae</taxon>
        <taxon>Glarea</taxon>
    </lineage>
</organism>
<evidence type="ECO:0000313" key="3">
    <source>
        <dbReference type="Proteomes" id="UP000016922"/>
    </source>
</evidence>
<accession>S3D6P6</accession>
<dbReference type="GO" id="GO:0016491">
    <property type="term" value="F:oxidoreductase activity"/>
    <property type="evidence" value="ECO:0007669"/>
    <property type="project" value="InterPro"/>
</dbReference>
<dbReference type="PANTHER" id="PTHR44013:SF5">
    <property type="entry name" value="OXIDOREDUCTASE, PUTATIVE (AFU_ORTHOLOGUE AFUA_5G01290)-RELATED"/>
    <property type="match status" value="1"/>
</dbReference>
<dbReference type="Pfam" id="PF13602">
    <property type="entry name" value="ADH_zinc_N_2"/>
    <property type="match status" value="1"/>
</dbReference>
<dbReference type="GeneID" id="19466238"/>